<proteinExistence type="predicted"/>
<dbReference type="Gene3D" id="1.10.10.60">
    <property type="entry name" value="Homeodomain-like"/>
    <property type="match status" value="1"/>
</dbReference>
<dbReference type="PANTHER" id="PTHR30055">
    <property type="entry name" value="HTH-TYPE TRANSCRIPTIONAL REGULATOR RUTR"/>
    <property type="match status" value="1"/>
</dbReference>
<dbReference type="Proteomes" id="UP000606172">
    <property type="component" value="Unassembled WGS sequence"/>
</dbReference>
<evidence type="ECO:0000256" key="1">
    <source>
        <dbReference type="ARBA" id="ARBA00023125"/>
    </source>
</evidence>
<accession>A0A919RA26</accession>
<dbReference type="PANTHER" id="PTHR30055:SF235">
    <property type="entry name" value="TRANSCRIPTIONAL REGULATORY PROTEIN"/>
    <property type="match status" value="1"/>
</dbReference>
<dbReference type="InterPro" id="IPR009057">
    <property type="entry name" value="Homeodomain-like_sf"/>
</dbReference>
<dbReference type="InterPro" id="IPR001647">
    <property type="entry name" value="HTH_TetR"/>
</dbReference>
<sequence length="199" mass="20748">MMATTELGKSAVGNPALGDTGPGNDTRSRILAAARALFAERGYAGTSLADIGAAVGLTKTAVAYHFHPKDRLAAEIIAPAAEDLLVLLGTDFGGDRDAFLEAYVAFVVRHRAVMRLMIDDVSGADDASPGTLGEAIRTFGDEIFNRLAGPDPSPAGRTLTWAVLGAVQLAVVKTMDRPEEEVRTILRAATAAMVGAAVR</sequence>
<dbReference type="GO" id="GO:0003700">
    <property type="term" value="F:DNA-binding transcription factor activity"/>
    <property type="evidence" value="ECO:0007669"/>
    <property type="project" value="TreeGrafter"/>
</dbReference>
<reference evidence="5" key="1">
    <citation type="submission" date="2021-01" db="EMBL/GenBank/DDBJ databases">
        <title>Whole genome shotgun sequence of Sinosporangium siamense NBRC 109515.</title>
        <authorList>
            <person name="Komaki H."/>
            <person name="Tamura T."/>
        </authorList>
    </citation>
    <scope>NUCLEOTIDE SEQUENCE</scope>
    <source>
        <strain evidence="5">NBRC 109515</strain>
    </source>
</reference>
<evidence type="ECO:0000256" key="3">
    <source>
        <dbReference type="SAM" id="MobiDB-lite"/>
    </source>
</evidence>
<comment type="caution">
    <text evidence="5">The sequence shown here is derived from an EMBL/GenBank/DDBJ whole genome shotgun (WGS) entry which is preliminary data.</text>
</comment>
<feature type="region of interest" description="Disordered" evidence="3">
    <location>
        <begin position="1"/>
        <end position="24"/>
    </location>
</feature>
<dbReference type="SUPFAM" id="SSF46689">
    <property type="entry name" value="Homeodomain-like"/>
    <property type="match status" value="1"/>
</dbReference>
<dbReference type="Gene3D" id="1.10.357.10">
    <property type="entry name" value="Tetracycline Repressor, domain 2"/>
    <property type="match status" value="1"/>
</dbReference>
<dbReference type="EMBL" id="BOOW01000001">
    <property type="protein sequence ID" value="GII89797.1"/>
    <property type="molecule type" value="Genomic_DNA"/>
</dbReference>
<keyword evidence="6" id="KW-1185">Reference proteome</keyword>
<dbReference type="PRINTS" id="PR00455">
    <property type="entry name" value="HTHTETR"/>
</dbReference>
<gene>
    <name evidence="5" type="ORF">Ssi02_00280</name>
</gene>
<dbReference type="RefSeq" id="WP_239128463.1">
    <property type="nucleotide sequence ID" value="NZ_BOOW01000001.1"/>
</dbReference>
<evidence type="ECO:0000313" key="6">
    <source>
        <dbReference type="Proteomes" id="UP000606172"/>
    </source>
</evidence>
<feature type="domain" description="HTH tetR-type" evidence="4">
    <location>
        <begin position="24"/>
        <end position="84"/>
    </location>
</feature>
<dbReference type="GO" id="GO:0000976">
    <property type="term" value="F:transcription cis-regulatory region binding"/>
    <property type="evidence" value="ECO:0007669"/>
    <property type="project" value="TreeGrafter"/>
</dbReference>
<evidence type="ECO:0000259" key="4">
    <source>
        <dbReference type="PROSITE" id="PS50977"/>
    </source>
</evidence>
<feature type="DNA-binding region" description="H-T-H motif" evidence="2">
    <location>
        <begin position="47"/>
        <end position="66"/>
    </location>
</feature>
<dbReference type="PROSITE" id="PS50977">
    <property type="entry name" value="HTH_TETR_2"/>
    <property type="match status" value="1"/>
</dbReference>
<dbReference type="AlphaFoldDB" id="A0A919RA26"/>
<evidence type="ECO:0000256" key="2">
    <source>
        <dbReference type="PROSITE-ProRule" id="PRU00335"/>
    </source>
</evidence>
<organism evidence="5 6">
    <name type="scientific">Sinosporangium siamense</name>
    <dbReference type="NCBI Taxonomy" id="1367973"/>
    <lineage>
        <taxon>Bacteria</taxon>
        <taxon>Bacillati</taxon>
        <taxon>Actinomycetota</taxon>
        <taxon>Actinomycetes</taxon>
        <taxon>Streptosporangiales</taxon>
        <taxon>Streptosporangiaceae</taxon>
        <taxon>Sinosporangium</taxon>
    </lineage>
</organism>
<name>A0A919RA26_9ACTN</name>
<dbReference type="Pfam" id="PF00440">
    <property type="entry name" value="TetR_N"/>
    <property type="match status" value="1"/>
</dbReference>
<evidence type="ECO:0000313" key="5">
    <source>
        <dbReference type="EMBL" id="GII89797.1"/>
    </source>
</evidence>
<keyword evidence="1 2" id="KW-0238">DNA-binding</keyword>
<protein>
    <submittedName>
        <fullName evidence="5">TetR family transcriptional regulator</fullName>
    </submittedName>
</protein>
<dbReference type="InterPro" id="IPR050109">
    <property type="entry name" value="HTH-type_TetR-like_transc_reg"/>
</dbReference>